<evidence type="ECO:0000256" key="1">
    <source>
        <dbReference type="SAM" id="Coils"/>
    </source>
</evidence>
<dbReference type="CDD" id="cd22656">
    <property type="entry name" value="ClyA_Cry6Aa-like"/>
    <property type="match status" value="1"/>
</dbReference>
<keyword evidence="3" id="KW-1133">Transmembrane helix</keyword>
<dbReference type="Proteomes" id="UP000011761">
    <property type="component" value="Unassembled WGS sequence"/>
</dbReference>
<dbReference type="Gene3D" id="1.20.1170.10">
    <property type="match status" value="1"/>
</dbReference>
<keyword evidence="5" id="KW-1185">Reference proteome</keyword>
<evidence type="ECO:0000256" key="2">
    <source>
        <dbReference type="SAM" id="MobiDB-lite"/>
    </source>
</evidence>
<feature type="region of interest" description="Disordered" evidence="2">
    <location>
        <begin position="412"/>
        <end position="440"/>
    </location>
</feature>
<dbReference type="SUPFAM" id="SSF58100">
    <property type="entry name" value="Bacterial hemolysins"/>
    <property type="match status" value="1"/>
</dbReference>
<keyword evidence="1" id="KW-0175">Coiled coil</keyword>
<feature type="transmembrane region" description="Helical" evidence="3">
    <location>
        <begin position="276"/>
        <end position="296"/>
    </location>
</feature>
<dbReference type="RefSeq" id="XP_007671570.1">
    <property type="nucleotide sequence ID" value="XM_007673380.1"/>
</dbReference>
<evidence type="ECO:0000313" key="5">
    <source>
        <dbReference type="Proteomes" id="UP000011761"/>
    </source>
</evidence>
<dbReference type="KEGG" id="bcom:BAUCODRAFT_144064"/>
<keyword evidence="3" id="KW-0472">Membrane</keyword>
<dbReference type="eggNOG" id="ENOG502SS8Y">
    <property type="taxonomic scope" value="Eukaryota"/>
</dbReference>
<dbReference type="HOGENOM" id="CLU_687144_0_0_1"/>
<sequence>MPDNQPSSEPELPEGWAYVTSGPDKAKHVVHFQSPQKEDTTTFKLTKGAYHAVWLYVMTGLAYPENDHRFEEIIPRGNLQTLEKHDQSAWTDMRTAIVNIHTHCKSFNDESMSTWTSMTNDVLTYVKYALSNLEGPDNFSQSLAVLVGDKYRRKSETDPEPAHDQTYKDAVEVLQDICADLKRSADGYATKCQHHIDKVESFRNTTMSDKTKVDDLDYRFNSKTDHEGKARKCYTDLINGDLATIRADEALQLSTEQSARQEYKDDVTAAATSVTYAWWFPIGTLAAIGVATAFGIKAEQAKKRMEDAERDYGKDVAKERALMTLSNWTSHMGETVHGLDTAMNEAIEAMASIKTMFEQQKSGFDMVQTELGDVTSKFNKDYNLRKRILGKFDECIKEWHTIQKLARDFLDSSSPTISGEKEPKCVGNLEKLPNEAKPPT</sequence>
<organism evidence="4 5">
    <name type="scientific">Baudoinia panamericana (strain UAMH 10762)</name>
    <name type="common">Angels' share fungus</name>
    <name type="synonym">Baudoinia compniacensis (strain UAMH 10762)</name>
    <dbReference type="NCBI Taxonomy" id="717646"/>
    <lineage>
        <taxon>Eukaryota</taxon>
        <taxon>Fungi</taxon>
        <taxon>Dikarya</taxon>
        <taxon>Ascomycota</taxon>
        <taxon>Pezizomycotina</taxon>
        <taxon>Dothideomycetes</taxon>
        <taxon>Dothideomycetidae</taxon>
        <taxon>Mycosphaerellales</taxon>
        <taxon>Teratosphaeriaceae</taxon>
        <taxon>Baudoinia</taxon>
    </lineage>
</organism>
<dbReference type="AlphaFoldDB" id="M2NMH3"/>
<feature type="coiled-coil region" evidence="1">
    <location>
        <begin position="291"/>
        <end position="318"/>
    </location>
</feature>
<evidence type="ECO:0000256" key="3">
    <source>
        <dbReference type="SAM" id="Phobius"/>
    </source>
</evidence>
<reference evidence="4 5" key="1">
    <citation type="journal article" date="2012" name="PLoS Pathog.">
        <title>Diverse lifestyles and strategies of plant pathogenesis encoded in the genomes of eighteen Dothideomycetes fungi.</title>
        <authorList>
            <person name="Ohm R.A."/>
            <person name="Feau N."/>
            <person name="Henrissat B."/>
            <person name="Schoch C.L."/>
            <person name="Horwitz B.A."/>
            <person name="Barry K.W."/>
            <person name="Condon B.J."/>
            <person name="Copeland A.C."/>
            <person name="Dhillon B."/>
            <person name="Glaser F."/>
            <person name="Hesse C.N."/>
            <person name="Kosti I."/>
            <person name="LaButti K."/>
            <person name="Lindquist E.A."/>
            <person name="Lucas S."/>
            <person name="Salamov A.A."/>
            <person name="Bradshaw R.E."/>
            <person name="Ciuffetti L."/>
            <person name="Hamelin R.C."/>
            <person name="Kema G.H.J."/>
            <person name="Lawrence C."/>
            <person name="Scott J.A."/>
            <person name="Spatafora J.W."/>
            <person name="Turgeon B.G."/>
            <person name="de Wit P.J.G.M."/>
            <person name="Zhong S."/>
            <person name="Goodwin S.B."/>
            <person name="Grigoriev I.V."/>
        </authorList>
    </citation>
    <scope>NUCLEOTIDE SEQUENCE [LARGE SCALE GENOMIC DNA]</scope>
    <source>
        <strain evidence="4 5">UAMH 10762</strain>
    </source>
</reference>
<evidence type="ECO:0000313" key="4">
    <source>
        <dbReference type="EMBL" id="EMD00386.1"/>
    </source>
</evidence>
<gene>
    <name evidence="4" type="ORF">BAUCODRAFT_144064</name>
</gene>
<dbReference type="GeneID" id="19108462"/>
<keyword evidence="3" id="KW-0812">Transmembrane</keyword>
<dbReference type="EMBL" id="KB445550">
    <property type="protein sequence ID" value="EMD00386.1"/>
    <property type="molecule type" value="Genomic_DNA"/>
</dbReference>
<dbReference type="OrthoDB" id="4494488at2759"/>
<protein>
    <submittedName>
        <fullName evidence="4">Uncharacterized protein</fullName>
    </submittedName>
</protein>
<accession>M2NMH3</accession>
<dbReference type="OMA" id="AYPENDH"/>
<name>M2NMH3_BAUPA</name>
<proteinExistence type="predicted"/>